<name>A0ABV0AHG4_9ACTN</name>
<organism evidence="1 2">
    <name type="scientific">Microbispora maris</name>
    <dbReference type="NCBI Taxonomy" id="3144104"/>
    <lineage>
        <taxon>Bacteria</taxon>
        <taxon>Bacillati</taxon>
        <taxon>Actinomycetota</taxon>
        <taxon>Actinomycetes</taxon>
        <taxon>Streptosporangiales</taxon>
        <taxon>Streptosporangiaceae</taxon>
        <taxon>Microbispora</taxon>
    </lineage>
</organism>
<dbReference type="EC" id="2.1.1.-" evidence="1"/>
<dbReference type="GO" id="GO:0032259">
    <property type="term" value="P:methylation"/>
    <property type="evidence" value="ECO:0007669"/>
    <property type="project" value="UniProtKB-KW"/>
</dbReference>
<dbReference type="RefSeq" id="WP_346224850.1">
    <property type="nucleotide sequence ID" value="NZ_JBDJAW010000004.1"/>
</dbReference>
<dbReference type="PIRSF" id="PIRSF017393">
    <property type="entry name" value="MTase_SAV2177"/>
    <property type="match status" value="1"/>
</dbReference>
<dbReference type="Proteomes" id="UP001447516">
    <property type="component" value="Unassembled WGS sequence"/>
</dbReference>
<sequence length="273" mass="29895">MADDAPPPPGIDSRVPNPARMYNYFLGGKDNFAADREAAEQVLRVAPEARALARRNRAFMRRAVRHLVAEAGIRQFVDIGTGLPAEGSVHEVAHEMDPGVRVAYVDNDPVVLAHSRALLSGTAASTVTVQGDLRRPEEILAHPELRSLIDPAEPVAILLVAVLHFLTDDDKPAELVARLRESVAPGSHLVLSHVTDEERSGDAHDGAAVYRQASSGVTLRSREQILELFDGFRLVEPGLVPLDDWRPDDENLLARQARRHLPTWFLCGVGHAH</sequence>
<dbReference type="InterPro" id="IPR029063">
    <property type="entry name" value="SAM-dependent_MTases_sf"/>
</dbReference>
<gene>
    <name evidence="1" type="ORF">AAH991_06625</name>
</gene>
<keyword evidence="1" id="KW-0808">Transferase</keyword>
<dbReference type="EMBL" id="JBDJAW010000004">
    <property type="protein sequence ID" value="MEN3534769.1"/>
    <property type="molecule type" value="Genomic_DNA"/>
</dbReference>
<comment type="caution">
    <text evidence="1">The sequence shown here is derived from an EMBL/GenBank/DDBJ whole genome shotgun (WGS) entry which is preliminary data.</text>
</comment>
<dbReference type="GO" id="GO:0008168">
    <property type="term" value="F:methyltransferase activity"/>
    <property type="evidence" value="ECO:0007669"/>
    <property type="project" value="UniProtKB-KW"/>
</dbReference>
<dbReference type="InterPro" id="IPR006764">
    <property type="entry name" value="SAM_dep_MeTrfase_SAV2177_type"/>
</dbReference>
<dbReference type="SUPFAM" id="SSF53335">
    <property type="entry name" value="S-adenosyl-L-methionine-dependent methyltransferases"/>
    <property type="match status" value="1"/>
</dbReference>
<evidence type="ECO:0000313" key="2">
    <source>
        <dbReference type="Proteomes" id="UP001447516"/>
    </source>
</evidence>
<protein>
    <submittedName>
        <fullName evidence="1">SAM-dependent methyltransferase</fullName>
        <ecNumber evidence="1">2.1.1.-</ecNumber>
    </submittedName>
</protein>
<accession>A0ABV0AHG4</accession>
<dbReference type="Pfam" id="PF04672">
    <property type="entry name" value="Methyltransf_19"/>
    <property type="match status" value="1"/>
</dbReference>
<reference evidence="1 2" key="1">
    <citation type="submission" date="2024-05" db="EMBL/GenBank/DDBJ databases">
        <title>Microbispora sp.ZYX-F-249.</title>
        <authorList>
            <person name="Xie H."/>
        </authorList>
    </citation>
    <scope>NUCLEOTIDE SEQUENCE [LARGE SCALE GENOMIC DNA]</scope>
    <source>
        <strain evidence="1 2">ZYX-F-249</strain>
    </source>
</reference>
<dbReference type="Gene3D" id="3.40.50.150">
    <property type="entry name" value="Vaccinia Virus protein VP39"/>
    <property type="match status" value="1"/>
</dbReference>
<keyword evidence="1" id="KW-0489">Methyltransferase</keyword>
<evidence type="ECO:0000313" key="1">
    <source>
        <dbReference type="EMBL" id="MEN3534769.1"/>
    </source>
</evidence>
<keyword evidence="2" id="KW-1185">Reference proteome</keyword>
<proteinExistence type="predicted"/>